<gene>
    <name evidence="3" type="ORF">Q8A64_09430</name>
</gene>
<dbReference type="SUPFAM" id="SSF47616">
    <property type="entry name" value="GST C-terminal domain-like"/>
    <property type="match status" value="1"/>
</dbReference>
<dbReference type="Gene3D" id="3.40.30.10">
    <property type="entry name" value="Glutaredoxin"/>
    <property type="match status" value="1"/>
</dbReference>
<evidence type="ECO:0000259" key="1">
    <source>
        <dbReference type="PROSITE" id="PS50404"/>
    </source>
</evidence>
<dbReference type="InterPro" id="IPR050983">
    <property type="entry name" value="GST_Omega/HSP26"/>
</dbReference>
<dbReference type="PROSITE" id="PS50404">
    <property type="entry name" value="GST_NTER"/>
    <property type="match status" value="1"/>
</dbReference>
<dbReference type="SUPFAM" id="SSF52833">
    <property type="entry name" value="Thioredoxin-like"/>
    <property type="match status" value="1"/>
</dbReference>
<dbReference type="SFLD" id="SFLDS00019">
    <property type="entry name" value="Glutathione_Transferase_(cytos"/>
    <property type="match status" value="1"/>
</dbReference>
<dbReference type="InterPro" id="IPR010987">
    <property type="entry name" value="Glutathione-S-Trfase_C-like"/>
</dbReference>
<reference evidence="3 4" key="1">
    <citation type="submission" date="2023-08" db="EMBL/GenBank/DDBJ databases">
        <title>Oxalobacteraceae gen .nov., isolated from river sludge outside the plant.</title>
        <authorList>
            <person name="Zhao S.Y."/>
        </authorList>
    </citation>
    <scope>NUCLEOTIDE SEQUENCE [LARGE SCALE GENOMIC DNA]</scope>
    <source>
        <strain evidence="3 4">R-40</strain>
    </source>
</reference>
<dbReference type="PROSITE" id="PS50405">
    <property type="entry name" value="GST_CTER"/>
    <property type="match status" value="1"/>
</dbReference>
<comment type="caution">
    <text evidence="3">The sequence shown here is derived from an EMBL/GenBank/DDBJ whole genome shotgun (WGS) entry which is preliminary data.</text>
</comment>
<evidence type="ECO:0000259" key="2">
    <source>
        <dbReference type="PROSITE" id="PS50405"/>
    </source>
</evidence>
<dbReference type="CDD" id="cd00570">
    <property type="entry name" value="GST_N_family"/>
    <property type="match status" value="1"/>
</dbReference>
<dbReference type="Gene3D" id="1.20.1050.10">
    <property type="match status" value="1"/>
</dbReference>
<dbReference type="InterPro" id="IPR036249">
    <property type="entry name" value="Thioredoxin-like_sf"/>
</dbReference>
<evidence type="ECO:0000313" key="3">
    <source>
        <dbReference type="EMBL" id="MDQ9170630.1"/>
    </source>
</evidence>
<dbReference type="InterPro" id="IPR040079">
    <property type="entry name" value="Glutathione_S-Trfase"/>
</dbReference>
<dbReference type="InterPro" id="IPR004045">
    <property type="entry name" value="Glutathione_S-Trfase_N"/>
</dbReference>
<dbReference type="PANTHER" id="PTHR43968:SF6">
    <property type="entry name" value="GLUTATHIONE S-TRANSFERASE OMEGA"/>
    <property type="match status" value="1"/>
</dbReference>
<dbReference type="Proteomes" id="UP001225596">
    <property type="component" value="Unassembled WGS sequence"/>
</dbReference>
<evidence type="ECO:0000313" key="4">
    <source>
        <dbReference type="Proteomes" id="UP001225596"/>
    </source>
</evidence>
<keyword evidence="4" id="KW-1185">Reference proteome</keyword>
<dbReference type="PANTHER" id="PTHR43968">
    <property type="match status" value="1"/>
</dbReference>
<dbReference type="EMBL" id="JAUYVH010000004">
    <property type="protein sequence ID" value="MDQ9170630.1"/>
    <property type="molecule type" value="Genomic_DNA"/>
</dbReference>
<name>A0ABU1BNQ7_9BURK</name>
<dbReference type="InterPro" id="IPR036282">
    <property type="entry name" value="Glutathione-S-Trfase_C_sf"/>
</dbReference>
<dbReference type="Pfam" id="PF13417">
    <property type="entry name" value="GST_N_3"/>
    <property type="match status" value="1"/>
</dbReference>
<accession>A0ABU1BNQ7</accession>
<protein>
    <submittedName>
        <fullName evidence="3">Glutathione S-transferase family protein</fullName>
    </submittedName>
</protein>
<proteinExistence type="predicted"/>
<feature type="domain" description="GST N-terminal" evidence="1">
    <location>
        <begin position="1"/>
        <end position="78"/>
    </location>
</feature>
<dbReference type="SFLD" id="SFLDG00358">
    <property type="entry name" value="Main_(cytGST)"/>
    <property type="match status" value="1"/>
</dbReference>
<organism evidence="3 4">
    <name type="scientific">Keguizhuia sedimenti</name>
    <dbReference type="NCBI Taxonomy" id="3064264"/>
    <lineage>
        <taxon>Bacteria</taxon>
        <taxon>Pseudomonadati</taxon>
        <taxon>Pseudomonadota</taxon>
        <taxon>Betaproteobacteria</taxon>
        <taxon>Burkholderiales</taxon>
        <taxon>Oxalobacteraceae</taxon>
        <taxon>Keguizhuia</taxon>
    </lineage>
</organism>
<feature type="domain" description="GST C-terminal" evidence="2">
    <location>
        <begin position="83"/>
        <end position="213"/>
    </location>
</feature>
<sequence length="216" mass="24136">MLKLCGFAVSNYYNKVKLALLEKGVQFEEELVWADEKTPELLAKSPTGKVPFLETDKGSLCESQALLEYIEAAYPEKPLYPSDPFAAAKVRELIIFMELHLELVARELYPKAFFGGEISEEAKARAEKLLKRNAKAFAKLAKFSPYIAGTEFTAADCAAVMHLPLVSMASKAVFGEDVLAEFPIREYTKMLAERPAMQKVVADRKANQEALKARKH</sequence>
<dbReference type="RefSeq" id="WP_338436559.1">
    <property type="nucleotide sequence ID" value="NZ_JAUYVH010000004.1"/>
</dbReference>